<reference evidence="7" key="1">
    <citation type="journal article" date="2020" name="Nature">
        <title>Giant virus diversity and host interactions through global metagenomics.</title>
        <authorList>
            <person name="Schulz F."/>
            <person name="Roux S."/>
            <person name="Paez-Espino D."/>
            <person name="Jungbluth S."/>
            <person name="Walsh D.A."/>
            <person name="Denef V.J."/>
            <person name="McMahon K.D."/>
            <person name="Konstantinidis K.T."/>
            <person name="Eloe-Fadrosh E.A."/>
            <person name="Kyrpides N.C."/>
            <person name="Woyke T."/>
        </authorList>
    </citation>
    <scope>NUCLEOTIDE SEQUENCE</scope>
    <source>
        <strain evidence="7">GVMAG-S-1101171-111</strain>
    </source>
</reference>
<feature type="coiled-coil region" evidence="4">
    <location>
        <begin position="959"/>
        <end position="1072"/>
    </location>
</feature>
<dbReference type="Pfam" id="PF00004">
    <property type="entry name" value="AAA"/>
    <property type="match status" value="1"/>
</dbReference>
<feature type="compositionally biased region" description="Polar residues" evidence="5">
    <location>
        <begin position="187"/>
        <end position="200"/>
    </location>
</feature>
<name>A0A6C0ASF2_9ZZZZ</name>
<dbReference type="PANTHER" id="PTHR43392">
    <property type="entry name" value="AAA-TYPE ATPASE FAMILY PROTEIN / ANKYRIN REPEAT FAMILY PROTEIN"/>
    <property type="match status" value="1"/>
</dbReference>
<dbReference type="CDD" id="cd00009">
    <property type="entry name" value="AAA"/>
    <property type="match status" value="1"/>
</dbReference>
<dbReference type="InterPro" id="IPR003959">
    <property type="entry name" value="ATPase_AAA_core"/>
</dbReference>
<evidence type="ECO:0000256" key="3">
    <source>
        <dbReference type="ARBA" id="ARBA00022840"/>
    </source>
</evidence>
<dbReference type="SUPFAM" id="SSF48403">
    <property type="entry name" value="Ankyrin repeat"/>
    <property type="match status" value="1"/>
</dbReference>
<dbReference type="Gene3D" id="3.40.50.300">
    <property type="entry name" value="P-loop containing nucleotide triphosphate hydrolases"/>
    <property type="match status" value="1"/>
</dbReference>
<keyword evidence="4" id="KW-0175">Coiled coil</keyword>
<keyword evidence="2" id="KW-0547">Nucleotide-binding</keyword>
<protein>
    <recommendedName>
        <fullName evidence="6">ATPase AAA-type core domain-containing protein</fullName>
    </recommendedName>
</protein>
<evidence type="ECO:0000313" key="7">
    <source>
        <dbReference type="EMBL" id="QHS82658.1"/>
    </source>
</evidence>
<dbReference type="InterPro" id="IPR000641">
    <property type="entry name" value="CbxX/CfxQ"/>
</dbReference>
<dbReference type="InterPro" id="IPR027417">
    <property type="entry name" value="P-loop_NTPase"/>
</dbReference>
<dbReference type="CDD" id="cd06503">
    <property type="entry name" value="ATP-synt_Fo_b"/>
    <property type="match status" value="1"/>
</dbReference>
<evidence type="ECO:0000259" key="6">
    <source>
        <dbReference type="Pfam" id="PF00004"/>
    </source>
</evidence>
<dbReference type="SUPFAM" id="SSF52540">
    <property type="entry name" value="P-loop containing nucleoside triphosphate hydrolases"/>
    <property type="match status" value="1"/>
</dbReference>
<dbReference type="GO" id="GO:0016887">
    <property type="term" value="F:ATP hydrolysis activity"/>
    <property type="evidence" value="ECO:0007669"/>
    <property type="project" value="InterPro"/>
</dbReference>
<dbReference type="PRINTS" id="PR00819">
    <property type="entry name" value="CBXCFQXSUPER"/>
</dbReference>
<dbReference type="InterPro" id="IPR036770">
    <property type="entry name" value="Ankyrin_rpt-contain_sf"/>
</dbReference>
<accession>A0A6C0ASF2</accession>
<feature type="region of interest" description="Disordered" evidence="5">
    <location>
        <begin position="876"/>
        <end position="934"/>
    </location>
</feature>
<comment type="similarity">
    <text evidence="1">Belongs to the CbxX/CfxQ family.</text>
</comment>
<evidence type="ECO:0000256" key="5">
    <source>
        <dbReference type="SAM" id="MobiDB-lite"/>
    </source>
</evidence>
<feature type="region of interest" description="Disordered" evidence="5">
    <location>
        <begin position="187"/>
        <end position="235"/>
    </location>
</feature>
<evidence type="ECO:0000256" key="2">
    <source>
        <dbReference type="ARBA" id="ARBA00022741"/>
    </source>
</evidence>
<feature type="compositionally biased region" description="Low complexity" evidence="5">
    <location>
        <begin position="878"/>
        <end position="913"/>
    </location>
</feature>
<feature type="compositionally biased region" description="Polar residues" evidence="5">
    <location>
        <begin position="924"/>
        <end position="933"/>
    </location>
</feature>
<feature type="region of interest" description="Disordered" evidence="5">
    <location>
        <begin position="509"/>
        <end position="574"/>
    </location>
</feature>
<evidence type="ECO:0000256" key="1">
    <source>
        <dbReference type="ARBA" id="ARBA00010378"/>
    </source>
</evidence>
<feature type="domain" description="ATPase AAA-type core" evidence="6">
    <location>
        <begin position="1158"/>
        <end position="1269"/>
    </location>
</feature>
<dbReference type="InterPro" id="IPR050773">
    <property type="entry name" value="CbxX/CfxQ_RuBisCO_ESX"/>
</dbReference>
<organism evidence="7">
    <name type="scientific">viral metagenome</name>
    <dbReference type="NCBI Taxonomy" id="1070528"/>
    <lineage>
        <taxon>unclassified sequences</taxon>
        <taxon>metagenomes</taxon>
        <taxon>organismal metagenomes</taxon>
    </lineage>
</organism>
<feature type="region of interest" description="Disordered" evidence="5">
    <location>
        <begin position="1612"/>
        <end position="1641"/>
    </location>
</feature>
<sequence>MSISDNTLNVYLEDILKAVKLKNETDKNLLNNYCLNMEQYCNIKIGQVKKLIEKMSTTSTDIIEGDLVIQNEQLGTGAILNSSNVSDIDADFKKDVLKRYSGFIGQSASEVMKDDYDNKKRTVLYKLLIRQYETCIKQYKEQRSVICGKDGELCDTKPVERNEITEDEFDDDSGYDPDAFARFLESKQNNSSDESSQPSATVEGGGSNKRFTKYNRIERRNVTRKMHGGAEPNNAAQDNITVLSMQLNSHIRSLKQSVSEYDKFESYTRDSYYISLLGLLITKLEMLKSGNVKLSNSEYERLIKKDYNELNSIVPFSSFMNEPAKKIQVGGEPLEKYPIKIDPNADVVKLEKDKFENAVNEAVRNSALDKKSRPVIQQYCEKYAGHNSIKEIGKGAIASLIRNNHEVILREFIKGGALEGVDEFGNKNINYQVNSYSYLHYAAVADASNRDTGFCKLLIDEGINMNIPSDKRETALVMLKRLNTSSPSAGNDIVINYLESRAEEAKKRREAEEAKKRQEAEEAEAKKREEAEEEEATKKLLAELEQNKKDKREREEAKLQEAKQREEAEAIRREKAEHGFIRPPPGVLPPDQFDTEIKRQSSNPDVVVAAEDKNYTKTVDESNMDFARKFNEINELHGLKAYGPDGINREEYRYALTTDFSDTYNSDTLERYLYKNGDEKEYSDEKLNEMEIDPNLYYFCETQKGRMFIKGSLIDKSLFLKKPKEAVIINLPYGGIPEDIIVRYVKRYNQYTKTIYMYSQKPNRFDWSASTSRTTIDRFRERHNSYGWTDSFNFKNPASIASPKSIEQLLKIVKNDENGTLVTSSIKKQHQDFSLQEHEDEITFNIDRDPLLDDPLLSMFNSLSKSIVDMFYKKDVSTKTGDGTPKTGDATTETGEATTEPSDGTTKTGDGTTEPSDGIPKTGDATTEQVTDSTADRQKLYDALLTAIKNRDEERKKYVAESEARIKKQQEELDQLKKEKQEEMIKIQKQADEASKAYMEKIKKITEILNKMNEDYEKIKDTVEKMTLENDRLIEDVDRKREEAIVEDRDIKERTEKNEDEEEEALSEIDEEVLKALLESSPDASEEEQLRADIANYPVRQNLLEFVEICRQNLDSVPEWRSNIVQLIIGYMYQYLLHPDDPKKVILVVPSYSLFNIVLKGNPGIGKSYTSEYIGKALKASGFLTRGDLYPLKKPDLVGSYTGQTAPKVYKALSSGLGKVIFIDEAYSIAGKQDKTKGTFNEFGQEALDAITDYTSEHIGFFSIVAAGYSYEMNNQFINVNIGLPRRFPTQLTLNRYSMSSFWKIFSGPLMNIVPMKQAKTYHKACFEILNIFFNNSPSPPNPKMITSKNWSEWKRQGSQNRIIIDFDITGARLNLTIDEMNPILIMKLEDPAGNISQLRKSDFLNNKSNDDVEFLPFSTLVEKPLIRNGNINENVSITISFLKSFFFFKTTKIMNGDFFRSQSDNLIKFSNTIIDDMLFNSSKMFYKNLSNDITLNALWIEYLYFSLYFSKNPNSSVTNIEYRFPGRDNSKMYEYLSEIVDITDRGVQREREGVPLSDDAVVKEKQEYNKRQVEEIETLGEKALESFLKNPEHSPTYNPYEIKKPKTEFNDESTFNVGTTTKKDQDRKQKTRRNNAPVQAPVQEEAPVQAQGGNKRVTRDNYRNISKHNSTKRKVIGGVEPDAAIPIRNRKKFTVRNKERAAVAKSIFDIYQRKLQDETEGTEKYDGGLVFDVKVGEDFITKNKVNELKDSLINMFVDKKTTEEDKKIEKTKYEEILKNFTYPDVLNEKFVYLYLLLSAYETIYIESIKEVAEFNIKSWWFFTPDIFETMLDVMDVEEIMKKYNNLTSLSVVEPGAISGEPVDESVVPAEEAERLEWN</sequence>
<evidence type="ECO:0000256" key="4">
    <source>
        <dbReference type="SAM" id="Coils"/>
    </source>
</evidence>
<dbReference type="EMBL" id="MN740804">
    <property type="protein sequence ID" value="QHS82658.1"/>
    <property type="molecule type" value="Genomic_DNA"/>
</dbReference>
<proteinExistence type="inferred from homology"/>
<dbReference type="Gene3D" id="1.25.40.20">
    <property type="entry name" value="Ankyrin repeat-containing domain"/>
    <property type="match status" value="1"/>
</dbReference>
<dbReference type="GO" id="GO:0005524">
    <property type="term" value="F:ATP binding"/>
    <property type="evidence" value="ECO:0007669"/>
    <property type="project" value="UniProtKB-KW"/>
</dbReference>
<dbReference type="PANTHER" id="PTHR43392:SF2">
    <property type="entry name" value="AAA-TYPE ATPASE FAMILY PROTEIN _ ANKYRIN REPEAT FAMILY PROTEIN"/>
    <property type="match status" value="1"/>
</dbReference>
<keyword evidence="3" id="KW-0067">ATP-binding</keyword>